<reference evidence="1 2" key="1">
    <citation type="submission" date="2019-08" db="EMBL/GenBank/DDBJ databases">
        <authorList>
            <person name="Duncan S."/>
            <person name="Walker A."/>
        </authorList>
    </citation>
    <scope>NUCLEOTIDE SEQUENCE [LARGE SCALE GENOMIC DNA]</scope>
    <source>
        <strain evidence="1 2">T3WBe13</strain>
    </source>
</reference>
<dbReference type="Proteomes" id="UP000324327">
    <property type="component" value="Unassembled WGS sequence"/>
</dbReference>
<reference evidence="1 2" key="2">
    <citation type="submission" date="2019-09" db="EMBL/GenBank/DDBJ databases">
        <title>Strain-level analysis of Eubacterium rectale using genomes from metagenomes.</title>
        <authorList>
            <person name="Karcher N."/>
            <person name="Segata N."/>
        </authorList>
    </citation>
    <scope>NUCLEOTIDE SEQUENCE [LARGE SCALE GENOMIC DNA]</scope>
    <source>
        <strain evidence="1 2">T3WBe13</strain>
    </source>
</reference>
<dbReference type="RefSeq" id="WP_148872249.1">
    <property type="nucleotide sequence ID" value="NZ_VSTF01000005.1"/>
</dbReference>
<dbReference type="EMBL" id="VSTF01000005">
    <property type="protein sequence ID" value="TYL60481.1"/>
    <property type="molecule type" value="Genomic_DNA"/>
</dbReference>
<protein>
    <submittedName>
        <fullName evidence="1">Uncharacterized protein</fullName>
    </submittedName>
</protein>
<comment type="caution">
    <text evidence="1">The sequence shown here is derived from an EMBL/GenBank/DDBJ whole genome shotgun (WGS) entry which is preliminary data.</text>
</comment>
<evidence type="ECO:0000313" key="2">
    <source>
        <dbReference type="Proteomes" id="UP000324327"/>
    </source>
</evidence>
<sequence>MNGNRTERVRAPAWVLGNRNNSLNNVGYVIISPEREAKMGLKEELIAEAIDYSDSTMTRHILDEQANFNKVSEAFNCSSYGRDAMEYVHKLLAKMGKSIGDIIAKEKSALTNTYVFNGGTEVQTEDTLSTNNSMLYPVLLTKADLDSFCIIALSTIQQNVTLHVEDEIHEMDKYITDVNTDSDVITICQNIKRIFKKILDAENEILNDELKRFNA</sequence>
<evidence type="ECO:0000313" key="1">
    <source>
        <dbReference type="EMBL" id="TYL60481.1"/>
    </source>
</evidence>
<organism evidence="1 2">
    <name type="scientific">Agathobacter rectalis</name>
    <dbReference type="NCBI Taxonomy" id="39491"/>
    <lineage>
        <taxon>Bacteria</taxon>
        <taxon>Bacillati</taxon>
        <taxon>Bacillota</taxon>
        <taxon>Clostridia</taxon>
        <taxon>Lachnospirales</taxon>
        <taxon>Lachnospiraceae</taxon>
        <taxon>Agathobacter</taxon>
    </lineage>
</organism>
<accession>A0A5S4VPD4</accession>
<dbReference type="AlphaFoldDB" id="A0A5S4VPD4"/>
<proteinExistence type="predicted"/>
<gene>
    <name evidence="1" type="ORF">FYL31_06990</name>
</gene>
<name>A0A5S4VPD4_9FIRM</name>